<name>A0A0F9SHM9_9ZZZZ</name>
<feature type="transmembrane region" description="Helical" evidence="1">
    <location>
        <begin position="18"/>
        <end position="37"/>
    </location>
</feature>
<evidence type="ECO:0000256" key="1">
    <source>
        <dbReference type="SAM" id="Phobius"/>
    </source>
</evidence>
<dbReference type="AlphaFoldDB" id="A0A0F9SHM9"/>
<comment type="caution">
    <text evidence="2">The sequence shown here is derived from an EMBL/GenBank/DDBJ whole genome shotgun (WGS) entry which is preliminary data.</text>
</comment>
<sequence>MAIRVSVSTEEKNKHEKIVLTLGFSLLALLLVIGGSISCKKKAGEEMALGEEGLVAKEGIILFEGVVHVAIGKYLFIPEASGFDIIVQGSLESGDVSTLVGKEVKGRGSFSPEKPSILIANNIEVKESERKWRNVFTRTEEFVIDDYLDLEAREEFQVLKNLAFNKNEGWEGIERVKIYGKLEIETVTEGEEEKEIFRIIVLDAKDDEVGKIIVDNFTDFSQYYIKKLKFFDKLWFYFTVKDTVEWKVRRRTRELFHADVLFNGLF</sequence>
<evidence type="ECO:0000313" key="2">
    <source>
        <dbReference type="EMBL" id="KKN61767.1"/>
    </source>
</evidence>
<organism evidence="2">
    <name type="scientific">marine sediment metagenome</name>
    <dbReference type="NCBI Taxonomy" id="412755"/>
    <lineage>
        <taxon>unclassified sequences</taxon>
        <taxon>metagenomes</taxon>
        <taxon>ecological metagenomes</taxon>
    </lineage>
</organism>
<proteinExistence type="predicted"/>
<accession>A0A0F9SHM9</accession>
<keyword evidence="1" id="KW-0812">Transmembrane</keyword>
<gene>
    <name evidence="2" type="ORF">LCGC14_0518440</name>
</gene>
<dbReference type="EMBL" id="LAZR01000646">
    <property type="protein sequence ID" value="KKN61767.1"/>
    <property type="molecule type" value="Genomic_DNA"/>
</dbReference>
<reference evidence="2" key="1">
    <citation type="journal article" date="2015" name="Nature">
        <title>Complex archaea that bridge the gap between prokaryotes and eukaryotes.</title>
        <authorList>
            <person name="Spang A."/>
            <person name="Saw J.H."/>
            <person name="Jorgensen S.L."/>
            <person name="Zaremba-Niedzwiedzka K."/>
            <person name="Martijn J."/>
            <person name="Lind A.E."/>
            <person name="van Eijk R."/>
            <person name="Schleper C."/>
            <person name="Guy L."/>
            <person name="Ettema T.J."/>
        </authorList>
    </citation>
    <scope>NUCLEOTIDE SEQUENCE</scope>
</reference>
<protein>
    <submittedName>
        <fullName evidence="2">Uncharacterized protein</fullName>
    </submittedName>
</protein>
<keyword evidence="1" id="KW-1133">Transmembrane helix</keyword>
<keyword evidence="1" id="KW-0472">Membrane</keyword>